<feature type="region of interest" description="Disordered" evidence="1">
    <location>
        <begin position="241"/>
        <end position="283"/>
    </location>
</feature>
<dbReference type="EMBL" id="MN740334">
    <property type="protein sequence ID" value="QHU01032.1"/>
    <property type="molecule type" value="Genomic_DNA"/>
</dbReference>
<name>A0A6C0J5X4_9ZZZZ</name>
<reference evidence="2" key="1">
    <citation type="journal article" date="2020" name="Nature">
        <title>Giant virus diversity and host interactions through global metagenomics.</title>
        <authorList>
            <person name="Schulz F."/>
            <person name="Roux S."/>
            <person name="Paez-Espino D."/>
            <person name="Jungbluth S."/>
            <person name="Walsh D.A."/>
            <person name="Denef V.J."/>
            <person name="McMahon K.D."/>
            <person name="Konstantinidis K.T."/>
            <person name="Eloe-Fadrosh E.A."/>
            <person name="Kyrpides N.C."/>
            <person name="Woyke T."/>
        </authorList>
    </citation>
    <scope>NUCLEOTIDE SEQUENCE</scope>
    <source>
        <strain evidence="2">GVMAG-M-3300025860-20</strain>
    </source>
</reference>
<sequence length="283" mass="31153">MESTTTNVLKSNSLFERAKQARSAITDNRQADYEKRKAAHAERDERQEEHIALFTAELLATTRDSVASTETGPVADAVKRGFDGAEIDRFYLPAIVASDDGSRELLVPPDSTYFCSPGADEDTKSTAIATLLRGFYDWKTKTNQPEKLPGGKTVIRLINELLEKEPLGSNLYKCVLVVEMGGDPDYKVPIASSPGRTKPATCLKIMLIWDIDSYTKRRAKIAATRTTSRDARVGHKKAITLEEHLARRASSPSSGKATRSPRVVESEGFTVVTAKGQRKLKPP</sequence>
<feature type="region of interest" description="Disordered" evidence="1">
    <location>
        <begin position="19"/>
        <end position="46"/>
    </location>
</feature>
<evidence type="ECO:0000313" key="2">
    <source>
        <dbReference type="EMBL" id="QHU01032.1"/>
    </source>
</evidence>
<proteinExistence type="predicted"/>
<evidence type="ECO:0000256" key="1">
    <source>
        <dbReference type="SAM" id="MobiDB-lite"/>
    </source>
</evidence>
<dbReference type="AlphaFoldDB" id="A0A6C0J5X4"/>
<protein>
    <submittedName>
        <fullName evidence="2">Uncharacterized protein</fullName>
    </submittedName>
</protein>
<organism evidence="2">
    <name type="scientific">viral metagenome</name>
    <dbReference type="NCBI Taxonomy" id="1070528"/>
    <lineage>
        <taxon>unclassified sequences</taxon>
        <taxon>metagenomes</taxon>
        <taxon>organismal metagenomes</taxon>
    </lineage>
</organism>
<feature type="compositionally biased region" description="Basic and acidic residues" evidence="1">
    <location>
        <begin position="29"/>
        <end position="46"/>
    </location>
</feature>
<accession>A0A6C0J5X4</accession>